<protein>
    <submittedName>
        <fullName evidence="2">Uncharacterized protein</fullName>
    </submittedName>
</protein>
<comment type="caution">
    <text evidence="2">The sequence shown here is derived from an EMBL/GenBank/DDBJ whole genome shotgun (WGS) entry which is preliminary data.</text>
</comment>
<keyword evidence="3" id="KW-1185">Reference proteome</keyword>
<reference evidence="2" key="1">
    <citation type="submission" date="2021-01" db="EMBL/GenBank/DDBJ databases">
        <title>Whole genome shotgun sequence of Rhizocola hellebori NBRC 109834.</title>
        <authorList>
            <person name="Komaki H."/>
            <person name="Tamura T."/>
        </authorList>
    </citation>
    <scope>NUCLEOTIDE SEQUENCE</scope>
    <source>
        <strain evidence="2">NBRC 109834</strain>
    </source>
</reference>
<evidence type="ECO:0000313" key="2">
    <source>
        <dbReference type="EMBL" id="GIH05757.1"/>
    </source>
</evidence>
<feature type="region of interest" description="Disordered" evidence="1">
    <location>
        <begin position="365"/>
        <end position="384"/>
    </location>
</feature>
<dbReference type="Proteomes" id="UP000612899">
    <property type="component" value="Unassembled WGS sequence"/>
</dbReference>
<organism evidence="2 3">
    <name type="scientific">Rhizocola hellebori</name>
    <dbReference type="NCBI Taxonomy" id="1392758"/>
    <lineage>
        <taxon>Bacteria</taxon>
        <taxon>Bacillati</taxon>
        <taxon>Actinomycetota</taxon>
        <taxon>Actinomycetes</taxon>
        <taxon>Micromonosporales</taxon>
        <taxon>Micromonosporaceae</taxon>
        <taxon>Rhizocola</taxon>
    </lineage>
</organism>
<proteinExistence type="predicted"/>
<evidence type="ECO:0000256" key="1">
    <source>
        <dbReference type="SAM" id="MobiDB-lite"/>
    </source>
</evidence>
<dbReference type="RefSeq" id="WP_203909597.1">
    <property type="nucleotide sequence ID" value="NZ_BONY01000021.1"/>
</dbReference>
<dbReference type="SUPFAM" id="SSF55469">
    <property type="entry name" value="FMN-dependent nitroreductase-like"/>
    <property type="match status" value="1"/>
</dbReference>
<dbReference type="EMBL" id="BONY01000021">
    <property type="protein sequence ID" value="GIH05757.1"/>
    <property type="molecule type" value="Genomic_DNA"/>
</dbReference>
<accession>A0A8J3VH12</accession>
<dbReference type="GO" id="GO:0016491">
    <property type="term" value="F:oxidoreductase activity"/>
    <property type="evidence" value="ECO:0007669"/>
    <property type="project" value="InterPro"/>
</dbReference>
<dbReference type="Gene3D" id="3.40.109.10">
    <property type="entry name" value="NADH Oxidase"/>
    <property type="match status" value="1"/>
</dbReference>
<sequence length="554" mass="57908">MSTETLPQSPRPRIRRGVAVFAVDGGVMFAAGRLQKKIAGADAQRLLLPVATAMTGEHTIAELAEALSLPRDVVARVITILHRQGLVEPEPATSASPLSSASSIGEPVLDYFAMTAGGSGRFATTSQILAALNDSTVLTVAPPPLAAAINADLLATGVGALAAPPSQALAAPARSLPEELVRAGQGLVLLAHWPGRDMGVGEWVQACLDAGVAVLRFAVDGTAIEVGPLLAPHGPVCWSCFDASHQAHFPCPPAVSDDPAGWQVAAGMVVAQALAYLADLSIAAGEQALVRTAWPELTSQRFLVAPQPGCGACSTPIGRPAQWAEAYEDLVAAPSRTSSAAERPVSTGRNESYLALQRVRARYDTSPRVPCPDPGPTPGVLTGDWVRPTRSAAVDEAVLADLLLRVAGERPPEGNGERLRWTASGGNLGSVELFLLCREPLFGAAPGTVFKYDDLSHQLVTTMAPATDHPIEPAAALLILVGAVGRQRPKYGDFSLRLAHLDAGCALVQLHAAATGHGLRVTVRDRWASSLRESLELDEHEQITAVAQIWPGEG</sequence>
<gene>
    <name evidence="2" type="ORF">Rhe02_38240</name>
</gene>
<dbReference type="AlphaFoldDB" id="A0A8J3VH12"/>
<dbReference type="Gene3D" id="3.40.50.720">
    <property type="entry name" value="NAD(P)-binding Rossmann-like Domain"/>
    <property type="match status" value="1"/>
</dbReference>
<name>A0A8J3VH12_9ACTN</name>
<dbReference type="InterPro" id="IPR000415">
    <property type="entry name" value="Nitroreductase-like"/>
</dbReference>
<evidence type="ECO:0000313" key="3">
    <source>
        <dbReference type="Proteomes" id="UP000612899"/>
    </source>
</evidence>